<name>A0A4V2ZVE1_9BURK</name>
<dbReference type="EMBL" id="SMOD01000024">
    <property type="protein sequence ID" value="TDG04896.1"/>
    <property type="molecule type" value="Genomic_DNA"/>
</dbReference>
<comment type="caution">
    <text evidence="1">The sequence shown here is derived from an EMBL/GenBank/DDBJ whole genome shotgun (WGS) entry which is preliminary data.</text>
</comment>
<reference evidence="1 2" key="1">
    <citation type="submission" date="2019-03" db="EMBL/GenBank/DDBJ databases">
        <title>Paraburkholderia sp. isolated from native Mimosa gymnas in Guartela State Park, Brazil.</title>
        <authorList>
            <person name="Paulitsch F."/>
            <person name="Hungria M."/>
            <person name="Delamuta J.R.M."/>
            <person name="Ribeiro R.A."/>
            <person name="Dall'Agnol R."/>
            <person name="Silva J.S.B."/>
        </authorList>
    </citation>
    <scope>NUCLEOTIDE SEQUENCE [LARGE SCALE GENOMIC DNA]</scope>
    <source>
        <strain evidence="1 2">CNPSo 3008</strain>
    </source>
</reference>
<evidence type="ECO:0000313" key="1">
    <source>
        <dbReference type="EMBL" id="TDG04896.1"/>
    </source>
</evidence>
<evidence type="ECO:0000313" key="2">
    <source>
        <dbReference type="Proteomes" id="UP000295606"/>
    </source>
</evidence>
<dbReference type="AlphaFoldDB" id="A0A4V2ZVE1"/>
<dbReference type="Proteomes" id="UP000295606">
    <property type="component" value="Unassembled WGS sequence"/>
</dbReference>
<organism evidence="1 2">
    <name type="scientific">Paraburkholderia guartelaensis</name>
    <dbReference type="NCBI Taxonomy" id="2546446"/>
    <lineage>
        <taxon>Bacteria</taxon>
        <taxon>Pseudomonadati</taxon>
        <taxon>Pseudomonadota</taxon>
        <taxon>Betaproteobacteria</taxon>
        <taxon>Burkholderiales</taxon>
        <taxon>Burkholderiaceae</taxon>
        <taxon>Paraburkholderia</taxon>
    </lineage>
</organism>
<proteinExistence type="predicted"/>
<protein>
    <submittedName>
        <fullName evidence="1">Uncharacterized protein</fullName>
    </submittedName>
</protein>
<gene>
    <name evidence="1" type="ORF">E1N52_27350</name>
</gene>
<accession>A0A4V2ZVE1</accession>
<dbReference type="RefSeq" id="WP_133185921.1">
    <property type="nucleotide sequence ID" value="NZ_SMOD01000024.1"/>
</dbReference>
<sequence length="62" mass="6828">MYSFLFRPDGLLLQLCLTLTALDCMQSSLRVPLRIGLVLLVLVFCGLNLDPSLLSTSIGYLP</sequence>